<proteinExistence type="predicted"/>
<evidence type="ECO:0000313" key="3">
    <source>
        <dbReference type="EMBL" id="CAD0201411.1"/>
    </source>
</evidence>
<keyword evidence="2" id="KW-0732">Signal</keyword>
<reference evidence="3" key="1">
    <citation type="submission" date="2021-12" db="EMBL/GenBank/DDBJ databases">
        <authorList>
            <person name="King R."/>
        </authorList>
    </citation>
    <scope>NUCLEOTIDE SEQUENCE</scope>
</reference>
<dbReference type="AlphaFoldDB" id="A0A9N8KVR1"/>
<keyword evidence="4" id="KW-1185">Reference proteome</keyword>
<keyword evidence="1" id="KW-0175">Coiled coil</keyword>
<evidence type="ECO:0000256" key="2">
    <source>
        <dbReference type="SAM" id="SignalP"/>
    </source>
</evidence>
<dbReference type="PROSITE" id="PS51257">
    <property type="entry name" value="PROKAR_LIPOPROTEIN"/>
    <property type="match status" value="1"/>
</dbReference>
<evidence type="ECO:0000313" key="4">
    <source>
        <dbReference type="Proteomes" id="UP001154114"/>
    </source>
</evidence>
<feature type="coiled-coil region" evidence="1">
    <location>
        <begin position="179"/>
        <end position="222"/>
    </location>
</feature>
<organism evidence="3 4">
    <name type="scientific">Chrysodeixis includens</name>
    <name type="common">Soybean looper</name>
    <name type="synonym">Pseudoplusia includens</name>
    <dbReference type="NCBI Taxonomy" id="689277"/>
    <lineage>
        <taxon>Eukaryota</taxon>
        <taxon>Metazoa</taxon>
        <taxon>Ecdysozoa</taxon>
        <taxon>Arthropoda</taxon>
        <taxon>Hexapoda</taxon>
        <taxon>Insecta</taxon>
        <taxon>Pterygota</taxon>
        <taxon>Neoptera</taxon>
        <taxon>Endopterygota</taxon>
        <taxon>Lepidoptera</taxon>
        <taxon>Glossata</taxon>
        <taxon>Ditrysia</taxon>
        <taxon>Noctuoidea</taxon>
        <taxon>Noctuidae</taxon>
        <taxon>Plusiinae</taxon>
        <taxon>Chrysodeixis</taxon>
    </lineage>
</organism>
<name>A0A9N8KVR1_CHRIL</name>
<feature type="signal peptide" evidence="2">
    <location>
        <begin position="1"/>
        <end position="19"/>
    </location>
</feature>
<dbReference type="Proteomes" id="UP001154114">
    <property type="component" value="Chromosome 14"/>
</dbReference>
<protein>
    <submittedName>
        <fullName evidence="3">Uncharacterized protein</fullName>
    </submittedName>
</protein>
<dbReference type="EMBL" id="LR824017">
    <property type="protein sequence ID" value="CAD0201411.1"/>
    <property type="molecule type" value="Genomic_DNA"/>
</dbReference>
<feature type="chain" id="PRO_5040393199" evidence="2">
    <location>
        <begin position="20"/>
        <end position="262"/>
    </location>
</feature>
<evidence type="ECO:0000256" key="1">
    <source>
        <dbReference type="SAM" id="Coils"/>
    </source>
</evidence>
<gene>
    <name evidence="3" type="ORF">CINC_LOCUS3083</name>
</gene>
<accession>A0A9N8KVR1</accession>
<sequence length="262" mass="29231">MKGFTATVLAVALLVSCSALPAKKSELLENDSSLLGFPIGNAKITVTDLDNDLLALLDNFLAPKEKSALRSDLALEDDVTSENFSDEKNKTKKLDLLLNGETSEEDVTVEKKDQLSELDLLLNGETSEEDVTVEKKDQLSKLDLLLNGETSEEDVTVEKKDQLSELASALSSLDLSKPSDELLKKLKDLEELLKKKLAKKLKDNKKELILLLLKLLEELKKKKSNNQKQDFFFTKQEHASTTSARTATLIPIKIIITYYFET</sequence>